<organism evidence="1">
    <name type="scientific">Arundo donax</name>
    <name type="common">Giant reed</name>
    <name type="synonym">Donax arundinaceus</name>
    <dbReference type="NCBI Taxonomy" id="35708"/>
    <lineage>
        <taxon>Eukaryota</taxon>
        <taxon>Viridiplantae</taxon>
        <taxon>Streptophyta</taxon>
        <taxon>Embryophyta</taxon>
        <taxon>Tracheophyta</taxon>
        <taxon>Spermatophyta</taxon>
        <taxon>Magnoliopsida</taxon>
        <taxon>Liliopsida</taxon>
        <taxon>Poales</taxon>
        <taxon>Poaceae</taxon>
        <taxon>PACMAD clade</taxon>
        <taxon>Arundinoideae</taxon>
        <taxon>Arundineae</taxon>
        <taxon>Arundo</taxon>
    </lineage>
</organism>
<name>A0A0A8ZG40_ARUDO</name>
<accession>A0A0A8ZG40</accession>
<protein>
    <submittedName>
        <fullName evidence="1">Uncharacterized protein</fullName>
    </submittedName>
</protein>
<sequence length="14" mass="1653">MGQYFHSAHHHTEA</sequence>
<reference evidence="1" key="2">
    <citation type="journal article" date="2015" name="Data Brief">
        <title>Shoot transcriptome of the giant reed, Arundo donax.</title>
        <authorList>
            <person name="Barrero R.A."/>
            <person name="Guerrero F.D."/>
            <person name="Moolhuijzen P."/>
            <person name="Goolsby J.A."/>
            <person name="Tidwell J."/>
            <person name="Bellgard S.E."/>
            <person name="Bellgard M.I."/>
        </authorList>
    </citation>
    <scope>NUCLEOTIDE SEQUENCE</scope>
    <source>
        <tissue evidence="1">Shoot tissue taken approximately 20 cm above the soil surface</tissue>
    </source>
</reference>
<reference evidence="1" key="1">
    <citation type="submission" date="2014-09" db="EMBL/GenBank/DDBJ databases">
        <authorList>
            <person name="Magalhaes I.L.F."/>
            <person name="Oliveira U."/>
            <person name="Santos F.R."/>
            <person name="Vidigal T.H.D.A."/>
            <person name="Brescovit A.D."/>
            <person name="Santos A.J."/>
        </authorList>
    </citation>
    <scope>NUCLEOTIDE SEQUENCE</scope>
    <source>
        <tissue evidence="1">Shoot tissue taken approximately 20 cm above the soil surface</tissue>
    </source>
</reference>
<dbReference type="EMBL" id="GBRH01260114">
    <property type="protein sequence ID" value="JAD37781.1"/>
    <property type="molecule type" value="Transcribed_RNA"/>
</dbReference>
<proteinExistence type="predicted"/>
<evidence type="ECO:0000313" key="1">
    <source>
        <dbReference type="EMBL" id="JAD37781.1"/>
    </source>
</evidence>